<accession>A0A8J3KZJ9</accession>
<dbReference type="Pfam" id="PF00145">
    <property type="entry name" value="DNA_methylase"/>
    <property type="match status" value="1"/>
</dbReference>
<dbReference type="GO" id="GO:0003886">
    <property type="term" value="F:DNA (cytosine-5-)-methyltransferase activity"/>
    <property type="evidence" value="ECO:0007669"/>
    <property type="project" value="UniProtKB-EC"/>
</dbReference>
<dbReference type="EMBL" id="BONI01000176">
    <property type="protein sequence ID" value="GIG11648.1"/>
    <property type="molecule type" value="Genomic_DNA"/>
</dbReference>
<evidence type="ECO:0000313" key="8">
    <source>
        <dbReference type="EMBL" id="GIG11648.1"/>
    </source>
</evidence>
<dbReference type="PANTHER" id="PTHR10629:SF52">
    <property type="entry name" value="DNA (CYTOSINE-5)-METHYLTRANSFERASE 1"/>
    <property type="match status" value="1"/>
</dbReference>
<keyword evidence="4 6" id="KW-0949">S-adenosyl-L-methionine</keyword>
<evidence type="ECO:0000256" key="7">
    <source>
        <dbReference type="RuleBase" id="RU000416"/>
    </source>
</evidence>
<dbReference type="Proteomes" id="UP000630887">
    <property type="component" value="Unassembled WGS sequence"/>
</dbReference>
<evidence type="ECO:0000256" key="1">
    <source>
        <dbReference type="ARBA" id="ARBA00011975"/>
    </source>
</evidence>
<dbReference type="GO" id="GO:0032259">
    <property type="term" value="P:methylation"/>
    <property type="evidence" value="ECO:0007669"/>
    <property type="project" value="UniProtKB-KW"/>
</dbReference>
<feature type="active site" evidence="6">
    <location>
        <position position="80"/>
    </location>
</feature>
<dbReference type="NCBIfam" id="TIGR00675">
    <property type="entry name" value="dcm"/>
    <property type="match status" value="1"/>
</dbReference>
<evidence type="ECO:0000256" key="5">
    <source>
        <dbReference type="ARBA" id="ARBA00022747"/>
    </source>
</evidence>
<sequence>MNTFAPTAVDLFAGIGGFSLGLTRAGFAITHQVEINPFCRSVLARHFPEVTRHDDVNTFPQAWTGTGHASPVLVCAGAPCQPFSTEGKRRGVNDERWLWPAVVDTLRVLRPRYLLMENVPALLADRHAFGIILADLAALGFDAQWAVLSAADFGAPHPRERLILVAHPQGRDGSQRDLLGQGRERRSPLAAGGLPGLAAHHRRRAADDWMARQPDVARLAHGIPRQLDRLHALGNAVVPALVEHIGRLILADHTDSIARTGR</sequence>
<proteinExistence type="inferred from homology"/>
<dbReference type="InterPro" id="IPR001525">
    <property type="entry name" value="C5_MeTfrase"/>
</dbReference>
<evidence type="ECO:0000256" key="3">
    <source>
        <dbReference type="ARBA" id="ARBA00022679"/>
    </source>
</evidence>
<dbReference type="GO" id="GO:0009307">
    <property type="term" value="P:DNA restriction-modification system"/>
    <property type="evidence" value="ECO:0007669"/>
    <property type="project" value="UniProtKB-KW"/>
</dbReference>
<dbReference type="GO" id="GO:0003677">
    <property type="term" value="F:DNA binding"/>
    <property type="evidence" value="ECO:0007669"/>
    <property type="project" value="TreeGrafter"/>
</dbReference>
<evidence type="ECO:0000313" key="9">
    <source>
        <dbReference type="Proteomes" id="UP000630887"/>
    </source>
</evidence>
<dbReference type="RefSeq" id="WP_203699604.1">
    <property type="nucleotide sequence ID" value="NZ_BONI01000176.1"/>
</dbReference>
<dbReference type="InterPro" id="IPR029063">
    <property type="entry name" value="SAM-dependent_MTases_sf"/>
</dbReference>
<reference evidence="8 9" key="1">
    <citation type="submission" date="2021-01" db="EMBL/GenBank/DDBJ databases">
        <title>Whole genome shotgun sequence of Catellatospora coxensis NBRC 107359.</title>
        <authorList>
            <person name="Komaki H."/>
            <person name="Tamura T."/>
        </authorList>
    </citation>
    <scope>NUCLEOTIDE SEQUENCE [LARGE SCALE GENOMIC DNA]</scope>
    <source>
        <strain evidence="8 9">NBRC 107359</strain>
    </source>
</reference>
<dbReference type="PROSITE" id="PS51679">
    <property type="entry name" value="SAM_MT_C5"/>
    <property type="match status" value="1"/>
</dbReference>
<dbReference type="PANTHER" id="PTHR10629">
    <property type="entry name" value="CYTOSINE-SPECIFIC METHYLTRANSFERASE"/>
    <property type="match status" value="1"/>
</dbReference>
<evidence type="ECO:0000256" key="4">
    <source>
        <dbReference type="ARBA" id="ARBA00022691"/>
    </source>
</evidence>
<protein>
    <recommendedName>
        <fullName evidence="1">DNA (cytosine-5-)-methyltransferase</fullName>
        <ecNumber evidence="1">2.1.1.37</ecNumber>
    </recommendedName>
</protein>
<name>A0A8J3KZJ9_9ACTN</name>
<dbReference type="GO" id="GO:0044027">
    <property type="term" value="P:negative regulation of gene expression via chromosomal CpG island methylation"/>
    <property type="evidence" value="ECO:0007669"/>
    <property type="project" value="TreeGrafter"/>
</dbReference>
<keyword evidence="3 6" id="KW-0808">Transferase</keyword>
<comment type="similarity">
    <text evidence="6 7">Belongs to the class I-like SAM-binding methyltransferase superfamily. C5-methyltransferase family.</text>
</comment>
<gene>
    <name evidence="8" type="ORF">Cco03nite_83480</name>
</gene>
<dbReference type="PRINTS" id="PR00105">
    <property type="entry name" value="C5METTRFRASE"/>
</dbReference>
<comment type="caution">
    <text evidence="8">The sequence shown here is derived from an EMBL/GenBank/DDBJ whole genome shotgun (WGS) entry which is preliminary data.</text>
</comment>
<keyword evidence="2 6" id="KW-0489">Methyltransferase</keyword>
<dbReference type="EC" id="2.1.1.37" evidence="1"/>
<dbReference type="AlphaFoldDB" id="A0A8J3KZJ9"/>
<dbReference type="InterPro" id="IPR050390">
    <property type="entry name" value="C5-Methyltransferase"/>
</dbReference>
<dbReference type="Gene3D" id="3.40.50.150">
    <property type="entry name" value="Vaccinia Virus protein VP39"/>
    <property type="match status" value="1"/>
</dbReference>
<evidence type="ECO:0000256" key="6">
    <source>
        <dbReference type="PROSITE-ProRule" id="PRU01016"/>
    </source>
</evidence>
<keyword evidence="5" id="KW-0680">Restriction system</keyword>
<evidence type="ECO:0000256" key="2">
    <source>
        <dbReference type="ARBA" id="ARBA00022603"/>
    </source>
</evidence>
<dbReference type="SUPFAM" id="SSF53335">
    <property type="entry name" value="S-adenosyl-L-methionine-dependent methyltransferases"/>
    <property type="match status" value="1"/>
</dbReference>
<organism evidence="8 9">
    <name type="scientific">Catellatospora coxensis</name>
    <dbReference type="NCBI Taxonomy" id="310354"/>
    <lineage>
        <taxon>Bacteria</taxon>
        <taxon>Bacillati</taxon>
        <taxon>Actinomycetota</taxon>
        <taxon>Actinomycetes</taxon>
        <taxon>Micromonosporales</taxon>
        <taxon>Micromonosporaceae</taxon>
        <taxon>Catellatospora</taxon>
    </lineage>
</organism>
<keyword evidence="9" id="KW-1185">Reference proteome</keyword>